<sequence>MYEEMEVLAIMTLSFPVSDWLNILQEEWKKDERIQQLIKEIIAEPILHSKFTLTNNQLKYKMRLWLGDQSKLKAKILQKAYGGVEDSHSGTKENLRKDFIKGLLKSHGREVIFVVVDRLSKDGSRLLEVMKAAACLFLSVGRQELLLEFSLEGKADLGRVVSNYHGLKVSLQVEDEVFHFHAIAGAAESGWLRDLDSDHNVCVDGSITGG</sequence>
<reference evidence="2" key="1">
    <citation type="journal article" date="2019" name="Gigascience">
        <title>De novo genome assembly of the endangered Acer yangbiense, a plant species with extremely small populations endemic to Yunnan Province, China.</title>
        <authorList>
            <person name="Yang J."/>
            <person name="Wariss H.M."/>
            <person name="Tao L."/>
            <person name="Zhang R."/>
            <person name="Yun Q."/>
            <person name="Hollingsworth P."/>
            <person name="Dao Z."/>
            <person name="Luo G."/>
            <person name="Guo H."/>
            <person name="Ma Y."/>
            <person name="Sun W."/>
        </authorList>
    </citation>
    <scope>NUCLEOTIDE SEQUENCE [LARGE SCALE GENOMIC DNA]</scope>
    <source>
        <strain evidence="2">cv. Malutang</strain>
    </source>
</reference>
<gene>
    <name evidence="1" type="ORF">EZV62_001330</name>
</gene>
<organism evidence="1 2">
    <name type="scientific">Acer yangbiense</name>
    <dbReference type="NCBI Taxonomy" id="1000413"/>
    <lineage>
        <taxon>Eukaryota</taxon>
        <taxon>Viridiplantae</taxon>
        <taxon>Streptophyta</taxon>
        <taxon>Embryophyta</taxon>
        <taxon>Tracheophyta</taxon>
        <taxon>Spermatophyta</taxon>
        <taxon>Magnoliopsida</taxon>
        <taxon>eudicotyledons</taxon>
        <taxon>Gunneridae</taxon>
        <taxon>Pentapetalae</taxon>
        <taxon>rosids</taxon>
        <taxon>malvids</taxon>
        <taxon>Sapindales</taxon>
        <taxon>Sapindaceae</taxon>
        <taxon>Hippocastanoideae</taxon>
        <taxon>Acereae</taxon>
        <taxon>Acer</taxon>
    </lineage>
</organism>
<evidence type="ECO:0000313" key="1">
    <source>
        <dbReference type="EMBL" id="TXG72751.1"/>
    </source>
</evidence>
<proteinExistence type="predicted"/>
<comment type="caution">
    <text evidence="1">The sequence shown here is derived from an EMBL/GenBank/DDBJ whole genome shotgun (WGS) entry which is preliminary data.</text>
</comment>
<accession>A0A5C7ITZ0</accession>
<dbReference type="EMBL" id="VAHF01000001">
    <property type="protein sequence ID" value="TXG72751.1"/>
    <property type="molecule type" value="Genomic_DNA"/>
</dbReference>
<name>A0A5C7ITZ0_9ROSI</name>
<dbReference type="Proteomes" id="UP000323000">
    <property type="component" value="Chromosome 1"/>
</dbReference>
<evidence type="ECO:0000313" key="2">
    <source>
        <dbReference type="Proteomes" id="UP000323000"/>
    </source>
</evidence>
<protein>
    <submittedName>
        <fullName evidence="1">Uncharacterized protein</fullName>
    </submittedName>
</protein>
<dbReference type="AlphaFoldDB" id="A0A5C7ITZ0"/>
<keyword evidence="2" id="KW-1185">Reference proteome</keyword>